<proteinExistence type="inferred from homology"/>
<accession>A0ABQ1QP36</accession>
<name>A0ABQ1QP36_9RHOB</name>
<dbReference type="Pfam" id="PF14841">
    <property type="entry name" value="FliG_M"/>
    <property type="match status" value="1"/>
</dbReference>
<dbReference type="Pfam" id="PF01706">
    <property type="entry name" value="FliG_C"/>
    <property type="match status" value="1"/>
</dbReference>
<evidence type="ECO:0000259" key="12">
    <source>
        <dbReference type="Pfam" id="PF14841"/>
    </source>
</evidence>
<keyword evidence="14" id="KW-0966">Cell projection</keyword>
<keyword evidence="15" id="KW-1185">Reference proteome</keyword>
<evidence type="ECO:0000256" key="4">
    <source>
        <dbReference type="ARBA" id="ARBA00021870"/>
    </source>
</evidence>
<dbReference type="Gene3D" id="1.10.220.30">
    <property type="match status" value="3"/>
</dbReference>
<dbReference type="InterPro" id="IPR023087">
    <property type="entry name" value="Flg_Motor_Flig_C"/>
</dbReference>
<protein>
    <recommendedName>
        <fullName evidence="4">Flagellar motor switch protein FliG</fullName>
    </recommendedName>
</protein>
<comment type="subcellular location">
    <subcellularLocation>
        <location evidence="1">Bacterial flagellum basal body</location>
    </subcellularLocation>
    <subcellularLocation>
        <location evidence="2">Cell membrane</location>
        <topology evidence="2">Peripheral membrane protein</topology>
        <orientation evidence="2">Cytoplasmic side</orientation>
    </subcellularLocation>
</comment>
<feature type="domain" description="Flagellar motor switch protein FliG N-terminal" evidence="13">
    <location>
        <begin position="33"/>
        <end position="125"/>
    </location>
</feature>
<gene>
    <name evidence="14" type="ORF">GCM10011358_18740</name>
</gene>
<keyword evidence="7" id="KW-0283">Flagellar rotation</keyword>
<feature type="domain" description="Flagellar motor switch protein FliG C-terminal" evidence="11">
    <location>
        <begin position="246"/>
        <end position="356"/>
    </location>
</feature>
<keyword evidence="9" id="KW-0975">Bacterial flagellum</keyword>
<evidence type="ECO:0000256" key="2">
    <source>
        <dbReference type="ARBA" id="ARBA00004413"/>
    </source>
</evidence>
<evidence type="ECO:0000256" key="8">
    <source>
        <dbReference type="ARBA" id="ARBA00023136"/>
    </source>
</evidence>
<dbReference type="InterPro" id="IPR032779">
    <property type="entry name" value="FliG_M"/>
</dbReference>
<keyword evidence="6" id="KW-0145">Chemotaxis</keyword>
<evidence type="ECO:0000256" key="6">
    <source>
        <dbReference type="ARBA" id="ARBA00022500"/>
    </source>
</evidence>
<evidence type="ECO:0000313" key="15">
    <source>
        <dbReference type="Proteomes" id="UP000617355"/>
    </source>
</evidence>
<dbReference type="SUPFAM" id="SSF48029">
    <property type="entry name" value="FliG"/>
    <property type="match status" value="2"/>
</dbReference>
<comment type="caution">
    <text evidence="14">The sequence shown here is derived from an EMBL/GenBank/DDBJ whole genome shotgun (WGS) entry which is preliminary data.</text>
</comment>
<dbReference type="InterPro" id="IPR028263">
    <property type="entry name" value="FliG_N"/>
</dbReference>
<keyword evidence="8" id="KW-0472">Membrane</keyword>
<keyword evidence="14" id="KW-0282">Flagellum</keyword>
<keyword evidence="5" id="KW-1003">Cell membrane</keyword>
<organism evidence="14 15">
    <name type="scientific">Sinisalibacter lacisalsi</name>
    <dbReference type="NCBI Taxonomy" id="1526570"/>
    <lineage>
        <taxon>Bacteria</taxon>
        <taxon>Pseudomonadati</taxon>
        <taxon>Pseudomonadota</taxon>
        <taxon>Alphaproteobacteria</taxon>
        <taxon>Rhodobacterales</taxon>
        <taxon>Roseobacteraceae</taxon>
        <taxon>Sinisalibacter</taxon>
    </lineage>
</organism>
<keyword evidence="14" id="KW-0969">Cilium</keyword>
<reference evidence="15" key="1">
    <citation type="journal article" date="2019" name="Int. J. Syst. Evol. Microbiol.">
        <title>The Global Catalogue of Microorganisms (GCM) 10K type strain sequencing project: providing services to taxonomists for standard genome sequencing and annotation.</title>
        <authorList>
            <consortium name="The Broad Institute Genomics Platform"/>
            <consortium name="The Broad Institute Genome Sequencing Center for Infectious Disease"/>
            <person name="Wu L."/>
            <person name="Ma J."/>
        </authorList>
    </citation>
    <scope>NUCLEOTIDE SEQUENCE [LARGE SCALE GENOMIC DNA]</scope>
    <source>
        <strain evidence="15">CGMCC 1.12922</strain>
    </source>
</reference>
<evidence type="ECO:0000256" key="5">
    <source>
        <dbReference type="ARBA" id="ARBA00022475"/>
    </source>
</evidence>
<dbReference type="PANTHER" id="PTHR30534:SF0">
    <property type="entry name" value="FLAGELLAR MOTOR SWITCH PROTEIN FLIG"/>
    <property type="match status" value="1"/>
</dbReference>
<evidence type="ECO:0000259" key="11">
    <source>
        <dbReference type="Pfam" id="PF01706"/>
    </source>
</evidence>
<dbReference type="InterPro" id="IPR011002">
    <property type="entry name" value="FliG_a-hlx"/>
</dbReference>
<dbReference type="RefSeq" id="WP_268236815.1">
    <property type="nucleotide sequence ID" value="NZ_BMGI01000002.1"/>
</dbReference>
<sequence>MTTALPAIGNDPLAPGALDVPGGAAGGLAAPRKLSRKQKAAIIVRLLLAEGVKLSLADLPEALQAELAQQIATMRFVDRVTLKAVIDEFVAEIEDVGLSFPGGLEGALWVLDGTISAATASRIRKARGIVFHGDPWSTIAALAPDRLMPVLEEESVEVAAVLLSKLKVSTAADLISRLPGPRARRVAYAVSLTGAIEPQVVERIGRSLAEQLDAQPARAFSEGPVERVGAILNFASGATRDEVLQGLDEEDAAFAEEVRKAIFTFANIPARIDPRDVPKITREVDQAVLITALAGATGALTPSAEFILEAMSKRMADQLREEMENLGTVKPREAEEAMNAVVNAIRELEAAGEILLIADDE</sequence>
<dbReference type="Proteomes" id="UP000617355">
    <property type="component" value="Unassembled WGS sequence"/>
</dbReference>
<feature type="domain" description="Flagellar motor switch protein FliG middle" evidence="12">
    <location>
        <begin position="144"/>
        <end position="217"/>
    </location>
</feature>
<dbReference type="PRINTS" id="PR00954">
    <property type="entry name" value="FLGMOTORFLIG"/>
</dbReference>
<evidence type="ECO:0000256" key="1">
    <source>
        <dbReference type="ARBA" id="ARBA00004117"/>
    </source>
</evidence>
<dbReference type="PANTHER" id="PTHR30534">
    <property type="entry name" value="FLAGELLAR MOTOR SWITCH PROTEIN FLIG"/>
    <property type="match status" value="1"/>
</dbReference>
<dbReference type="EMBL" id="BMGI01000002">
    <property type="protein sequence ID" value="GGD34929.1"/>
    <property type="molecule type" value="Genomic_DNA"/>
</dbReference>
<comment type="function">
    <text evidence="10">FliG is one of three proteins (FliG, FliN, FliM) that forms the rotor-mounted switch complex (C ring), located at the base of the basal body. This complex interacts with the CheY and CheZ chemotaxis proteins, in addition to contacting components of the motor that determine the direction of flagellar rotation.</text>
</comment>
<dbReference type="InterPro" id="IPR000090">
    <property type="entry name" value="Flg_Motor_Flig"/>
</dbReference>
<evidence type="ECO:0000259" key="13">
    <source>
        <dbReference type="Pfam" id="PF14842"/>
    </source>
</evidence>
<evidence type="ECO:0000256" key="7">
    <source>
        <dbReference type="ARBA" id="ARBA00022779"/>
    </source>
</evidence>
<evidence type="ECO:0000256" key="3">
    <source>
        <dbReference type="ARBA" id="ARBA00010299"/>
    </source>
</evidence>
<evidence type="ECO:0000313" key="14">
    <source>
        <dbReference type="EMBL" id="GGD34929.1"/>
    </source>
</evidence>
<dbReference type="Pfam" id="PF14842">
    <property type="entry name" value="FliG_N"/>
    <property type="match status" value="1"/>
</dbReference>
<evidence type="ECO:0000256" key="10">
    <source>
        <dbReference type="ARBA" id="ARBA00025598"/>
    </source>
</evidence>
<evidence type="ECO:0000256" key="9">
    <source>
        <dbReference type="ARBA" id="ARBA00023143"/>
    </source>
</evidence>
<comment type="similarity">
    <text evidence="3">Belongs to the FliG family.</text>
</comment>